<feature type="domain" description="HTH merR-type" evidence="4">
    <location>
        <begin position="1"/>
        <end position="68"/>
    </location>
</feature>
<evidence type="ECO:0000256" key="1">
    <source>
        <dbReference type="ARBA" id="ARBA00023015"/>
    </source>
</evidence>
<keyword evidence="3" id="KW-0804">Transcription</keyword>
<sequence length="122" mass="14333">MKIGELSQVTGVSIRMLRYYEEQGLIRSERQSNGYRVFNPTVPEQVRTIKFYIELGLTTEQISGFLHCVMRNKESFCREIMPVYTQKLLEINEQIAMLTRIKSNLEERMTAILEDDPNPKEK</sequence>
<evidence type="ECO:0000256" key="2">
    <source>
        <dbReference type="ARBA" id="ARBA00023125"/>
    </source>
</evidence>
<dbReference type="PANTHER" id="PTHR30204:SF94">
    <property type="entry name" value="HEAVY METAL-DEPENDENT TRANSCRIPTIONAL REGULATOR HI_0293-RELATED"/>
    <property type="match status" value="1"/>
</dbReference>
<dbReference type="Gene3D" id="1.10.1660.10">
    <property type="match status" value="1"/>
</dbReference>
<dbReference type="PRINTS" id="PR00040">
    <property type="entry name" value="HTHMERR"/>
</dbReference>
<dbReference type="GO" id="GO:0003700">
    <property type="term" value="F:DNA-binding transcription factor activity"/>
    <property type="evidence" value="ECO:0007669"/>
    <property type="project" value="InterPro"/>
</dbReference>
<dbReference type="OrthoDB" id="9806513at2"/>
<organism evidence="5 6">
    <name type="scientific">Paenibacillus swuensis</name>
    <dbReference type="NCBI Taxonomy" id="1178515"/>
    <lineage>
        <taxon>Bacteria</taxon>
        <taxon>Bacillati</taxon>
        <taxon>Bacillota</taxon>
        <taxon>Bacilli</taxon>
        <taxon>Bacillales</taxon>
        <taxon>Paenibacillaceae</taxon>
        <taxon>Paenibacillus</taxon>
    </lineage>
</organism>
<dbReference type="InterPro" id="IPR009061">
    <property type="entry name" value="DNA-bd_dom_put_sf"/>
</dbReference>
<dbReference type="CDD" id="cd01282">
    <property type="entry name" value="HTH_MerR-like_sg3"/>
    <property type="match status" value="1"/>
</dbReference>
<dbReference type="Proteomes" id="UP000076927">
    <property type="component" value="Chromosome"/>
</dbReference>
<accession>A0A172TP14</accession>
<proteinExistence type="predicted"/>
<reference evidence="5 6" key="1">
    <citation type="submission" date="2015-01" db="EMBL/GenBank/DDBJ databases">
        <title>Paenibacillus swuensis/DY6/whole genome sequencing.</title>
        <authorList>
            <person name="Kim M.K."/>
            <person name="Srinivasan S."/>
            <person name="Lee J.-J."/>
        </authorList>
    </citation>
    <scope>NUCLEOTIDE SEQUENCE [LARGE SCALE GENOMIC DNA]</scope>
    <source>
        <strain evidence="5 6">DY6</strain>
    </source>
</reference>
<dbReference type="STRING" id="1178515.SY83_04000"/>
<dbReference type="InterPro" id="IPR000551">
    <property type="entry name" value="MerR-type_HTH_dom"/>
</dbReference>
<dbReference type="PROSITE" id="PS50937">
    <property type="entry name" value="HTH_MERR_2"/>
    <property type="match status" value="1"/>
</dbReference>
<dbReference type="RefSeq" id="WP_068610871.1">
    <property type="nucleotide sequence ID" value="NZ_CP011388.1"/>
</dbReference>
<gene>
    <name evidence="5" type="ORF">SY83_04000</name>
</gene>
<keyword evidence="1" id="KW-0805">Transcription regulation</keyword>
<dbReference type="AlphaFoldDB" id="A0A172TP14"/>
<dbReference type="SUPFAM" id="SSF46955">
    <property type="entry name" value="Putative DNA-binding domain"/>
    <property type="match status" value="1"/>
</dbReference>
<dbReference type="PATRIC" id="fig|1178515.4.peg.796"/>
<evidence type="ECO:0000313" key="6">
    <source>
        <dbReference type="Proteomes" id="UP000076927"/>
    </source>
</evidence>
<evidence type="ECO:0000259" key="4">
    <source>
        <dbReference type="PROSITE" id="PS50937"/>
    </source>
</evidence>
<dbReference type="Pfam" id="PF00376">
    <property type="entry name" value="MerR"/>
    <property type="match status" value="1"/>
</dbReference>
<keyword evidence="2" id="KW-0238">DNA-binding</keyword>
<evidence type="ECO:0000313" key="5">
    <source>
        <dbReference type="EMBL" id="ANE48716.1"/>
    </source>
</evidence>
<dbReference type="InterPro" id="IPR047057">
    <property type="entry name" value="MerR_fam"/>
</dbReference>
<dbReference type="SMART" id="SM00422">
    <property type="entry name" value="HTH_MERR"/>
    <property type="match status" value="1"/>
</dbReference>
<dbReference type="GO" id="GO:0003677">
    <property type="term" value="F:DNA binding"/>
    <property type="evidence" value="ECO:0007669"/>
    <property type="project" value="UniProtKB-KW"/>
</dbReference>
<name>A0A172TP14_9BACL</name>
<evidence type="ECO:0000256" key="3">
    <source>
        <dbReference type="ARBA" id="ARBA00023163"/>
    </source>
</evidence>
<dbReference type="PANTHER" id="PTHR30204">
    <property type="entry name" value="REDOX-CYCLING DRUG-SENSING TRANSCRIPTIONAL ACTIVATOR SOXR"/>
    <property type="match status" value="1"/>
</dbReference>
<dbReference type="PROSITE" id="PS00552">
    <property type="entry name" value="HTH_MERR_1"/>
    <property type="match status" value="1"/>
</dbReference>
<protein>
    <submittedName>
        <fullName evidence="5">MerR family transcriptional regulator</fullName>
    </submittedName>
</protein>
<keyword evidence="6" id="KW-1185">Reference proteome</keyword>
<dbReference type="KEGG" id="pswu:SY83_04000"/>
<dbReference type="EMBL" id="CP011388">
    <property type="protein sequence ID" value="ANE48716.1"/>
    <property type="molecule type" value="Genomic_DNA"/>
</dbReference>